<dbReference type="PROSITE" id="PS50249">
    <property type="entry name" value="MPN"/>
    <property type="match status" value="1"/>
</dbReference>
<dbReference type="PANTHER" id="PTHR30471">
    <property type="entry name" value="DNA REPAIR PROTEIN RADC"/>
    <property type="match status" value="1"/>
</dbReference>
<evidence type="ECO:0000256" key="5">
    <source>
        <dbReference type="ARBA" id="ARBA00023049"/>
    </source>
</evidence>
<evidence type="ECO:0000313" key="11">
    <source>
        <dbReference type="Proteomes" id="UP000321104"/>
    </source>
</evidence>
<dbReference type="GO" id="GO:0006508">
    <property type="term" value="P:proteolysis"/>
    <property type="evidence" value="ECO:0007669"/>
    <property type="project" value="UniProtKB-KW"/>
</dbReference>
<name>A0A6N3T5F8_9PROT</name>
<dbReference type="GO" id="GO:0046872">
    <property type="term" value="F:metal ion binding"/>
    <property type="evidence" value="ECO:0007669"/>
    <property type="project" value="UniProtKB-KW"/>
</dbReference>
<dbReference type="GO" id="GO:0008237">
    <property type="term" value="F:metallopeptidase activity"/>
    <property type="evidence" value="ECO:0007669"/>
    <property type="project" value="UniProtKB-KW"/>
</dbReference>
<dbReference type="CDD" id="cd08071">
    <property type="entry name" value="MPN_DUF2466"/>
    <property type="match status" value="1"/>
</dbReference>
<evidence type="ECO:0000259" key="7">
    <source>
        <dbReference type="PROSITE" id="PS50249"/>
    </source>
</evidence>
<evidence type="ECO:0000256" key="1">
    <source>
        <dbReference type="ARBA" id="ARBA00022670"/>
    </source>
</evidence>
<evidence type="ECO:0000256" key="4">
    <source>
        <dbReference type="ARBA" id="ARBA00022833"/>
    </source>
</evidence>
<evidence type="ECO:0000256" key="3">
    <source>
        <dbReference type="ARBA" id="ARBA00022801"/>
    </source>
</evidence>
<dbReference type="InterPro" id="IPR037518">
    <property type="entry name" value="MPN"/>
</dbReference>
<dbReference type="NCBIfam" id="TIGR00608">
    <property type="entry name" value="radc"/>
    <property type="match status" value="1"/>
</dbReference>
<keyword evidence="4" id="KW-0862">Zinc</keyword>
<keyword evidence="1" id="KW-0645">Protease</keyword>
<evidence type="ECO:0000256" key="6">
    <source>
        <dbReference type="RuleBase" id="RU003797"/>
    </source>
</evidence>
<evidence type="ECO:0000256" key="2">
    <source>
        <dbReference type="ARBA" id="ARBA00022723"/>
    </source>
</evidence>
<reference evidence="8 10" key="1">
    <citation type="submission" date="2012-11" db="EMBL/GenBank/DDBJ databases">
        <title>Whole genome sequence of Acetobacter indonesiensis 5H-1.</title>
        <authorList>
            <person name="Azuma Y."/>
            <person name="Higashiura N."/>
            <person name="Hirakawa H."/>
            <person name="Matsushita K."/>
        </authorList>
    </citation>
    <scope>NUCLEOTIDE SEQUENCE [LARGE SCALE GENOMIC DNA]</scope>
    <source>
        <strain evidence="8 10">5H-1</strain>
    </source>
</reference>
<dbReference type="Gene3D" id="3.40.140.10">
    <property type="entry name" value="Cytidine Deaminase, domain 2"/>
    <property type="match status" value="1"/>
</dbReference>
<dbReference type="PANTHER" id="PTHR30471:SF3">
    <property type="entry name" value="UPF0758 PROTEIN YEES-RELATED"/>
    <property type="match status" value="1"/>
</dbReference>
<dbReference type="InterPro" id="IPR025657">
    <property type="entry name" value="RadC_JAB"/>
</dbReference>
<dbReference type="AlphaFoldDB" id="A0A6N3T5F8"/>
<gene>
    <name evidence="8" type="ORF">Abin_004_039</name>
    <name evidence="9" type="ORF">AIN02nite_25410</name>
</gene>
<sequence>MAQFPTCGARLVSKPVSSRKDVAKRQAVSTNPNGFADMGQKLKTMLPAVSAQLEQLFQNTPKSDKTETQAISDPDLLTGLITVIKPRQEKPDAVAAALLKRFGSLAGVISAPPETLLAATDNDALLAVYFQLVHEAAVRLHRARVKQAGVLADKEQLYRYLRAILSQESVEQVRVLFLDEAHTLLADEMQSRGTVDHTPIYPREVVRRALELKAHYLVLVHNHPSGDPSPSQDDVTMTHHIVQAADIMGITVWDHVIVGGQKLCSLKEEGLF</sequence>
<dbReference type="InterPro" id="IPR020891">
    <property type="entry name" value="UPF0758_CS"/>
</dbReference>
<keyword evidence="5" id="KW-0482">Metalloprotease</keyword>
<reference evidence="9 11" key="2">
    <citation type="submission" date="2019-07" db="EMBL/GenBank/DDBJ databases">
        <title>Whole genome shotgun sequence of Acetobacter indonesiensis NBRC 16471.</title>
        <authorList>
            <person name="Hosoyama A."/>
            <person name="Uohara A."/>
            <person name="Ohji S."/>
            <person name="Ichikawa N."/>
        </authorList>
    </citation>
    <scope>NUCLEOTIDE SEQUENCE [LARGE SCALE GENOMIC DNA]</scope>
    <source>
        <strain evidence="9 11">NBRC 16471</strain>
    </source>
</reference>
<proteinExistence type="inferred from homology"/>
<evidence type="ECO:0000313" key="9">
    <source>
        <dbReference type="EMBL" id="GEN04516.1"/>
    </source>
</evidence>
<feature type="domain" description="MPN" evidence="7">
    <location>
        <begin position="150"/>
        <end position="272"/>
    </location>
</feature>
<dbReference type="PROSITE" id="PS01302">
    <property type="entry name" value="UPF0758"/>
    <property type="match status" value="1"/>
</dbReference>
<dbReference type="EMBL" id="BJXQ01000020">
    <property type="protein sequence ID" value="GEN04516.1"/>
    <property type="molecule type" value="Genomic_DNA"/>
</dbReference>
<comment type="similarity">
    <text evidence="6">Belongs to the UPF0758 family.</text>
</comment>
<evidence type="ECO:0000313" key="10">
    <source>
        <dbReference type="Proteomes" id="UP000032673"/>
    </source>
</evidence>
<dbReference type="Pfam" id="PF04002">
    <property type="entry name" value="RadC"/>
    <property type="match status" value="1"/>
</dbReference>
<protein>
    <submittedName>
        <fullName evidence="8">DNA repair protein RadC</fullName>
    </submittedName>
</protein>
<organism evidence="9 11">
    <name type="scientific">Acetobacter indonesiensis</name>
    <dbReference type="NCBI Taxonomy" id="104101"/>
    <lineage>
        <taxon>Bacteria</taxon>
        <taxon>Pseudomonadati</taxon>
        <taxon>Pseudomonadota</taxon>
        <taxon>Alphaproteobacteria</taxon>
        <taxon>Acetobacterales</taxon>
        <taxon>Acetobacteraceae</taxon>
        <taxon>Acetobacter</taxon>
    </lineage>
</organism>
<dbReference type="SUPFAM" id="SSF102712">
    <property type="entry name" value="JAB1/MPN domain"/>
    <property type="match status" value="1"/>
</dbReference>
<keyword evidence="3" id="KW-0378">Hydrolase</keyword>
<keyword evidence="10" id="KW-1185">Reference proteome</keyword>
<evidence type="ECO:0000313" key="8">
    <source>
        <dbReference type="EMBL" id="GAN61969.1"/>
    </source>
</evidence>
<dbReference type="EMBL" id="BAMW01000004">
    <property type="protein sequence ID" value="GAN61969.1"/>
    <property type="molecule type" value="Genomic_DNA"/>
</dbReference>
<dbReference type="Proteomes" id="UP000032673">
    <property type="component" value="Unassembled WGS sequence"/>
</dbReference>
<comment type="caution">
    <text evidence="9">The sequence shown here is derived from an EMBL/GenBank/DDBJ whole genome shotgun (WGS) entry which is preliminary data.</text>
</comment>
<dbReference type="Proteomes" id="UP000321104">
    <property type="component" value="Unassembled WGS sequence"/>
</dbReference>
<accession>A0A6N3T5F8</accession>
<dbReference type="InterPro" id="IPR001405">
    <property type="entry name" value="UPF0758"/>
</dbReference>
<keyword evidence="2" id="KW-0479">Metal-binding</keyword>